<evidence type="ECO:0000313" key="9">
    <source>
        <dbReference type="EMBL" id="MBW4666957.1"/>
    </source>
</evidence>
<dbReference type="InterPro" id="IPR050534">
    <property type="entry name" value="Coronavir_polyprotein_1ab"/>
</dbReference>
<dbReference type="AlphaFoldDB" id="A0A951URR8"/>
<keyword evidence="2" id="KW-0547">Nucleotide-binding</keyword>
<dbReference type="InterPro" id="IPR047187">
    <property type="entry name" value="SF1_C_Upf1"/>
</dbReference>
<feature type="coiled-coil region" evidence="6">
    <location>
        <begin position="400"/>
        <end position="427"/>
    </location>
</feature>
<reference evidence="9" key="1">
    <citation type="submission" date="2021-05" db="EMBL/GenBank/DDBJ databases">
        <authorList>
            <person name="Pietrasiak N."/>
            <person name="Ward R."/>
            <person name="Stajich J.E."/>
            <person name="Kurbessoian T."/>
        </authorList>
    </citation>
    <scope>NUCLEOTIDE SEQUENCE</scope>
    <source>
        <strain evidence="9">GSE-NOS-MK-12-04C</strain>
    </source>
</reference>
<name>A0A951URR8_9CYAN</name>
<feature type="domain" description="DNA2/NAM7 helicase helicase" evidence="7">
    <location>
        <begin position="242"/>
        <end position="423"/>
    </location>
</feature>
<evidence type="ECO:0000256" key="5">
    <source>
        <dbReference type="ARBA" id="ARBA00022840"/>
    </source>
</evidence>
<comment type="similarity">
    <text evidence="1">Belongs to the DNA2/NAM7 helicase family.</text>
</comment>
<keyword evidence="3" id="KW-0378">Hydrolase</keyword>
<dbReference type="Gene3D" id="3.30.870.10">
    <property type="entry name" value="Endonuclease Chain A"/>
    <property type="match status" value="1"/>
</dbReference>
<dbReference type="CDD" id="cd18808">
    <property type="entry name" value="SF1_C_Upf1"/>
    <property type="match status" value="1"/>
</dbReference>
<gene>
    <name evidence="9" type="ORF">KME60_05810</name>
</gene>
<dbReference type="SUPFAM" id="SSF52540">
    <property type="entry name" value="P-loop containing nucleoside triphosphate hydrolases"/>
    <property type="match status" value="1"/>
</dbReference>
<dbReference type="Gene3D" id="3.40.50.300">
    <property type="entry name" value="P-loop containing nucleotide triphosphate hydrolases"/>
    <property type="match status" value="3"/>
</dbReference>
<dbReference type="Pfam" id="PF13086">
    <property type="entry name" value="AAA_11"/>
    <property type="match status" value="1"/>
</dbReference>
<dbReference type="InterPro" id="IPR041677">
    <property type="entry name" value="DNA2/NAM7_AAA_11"/>
</dbReference>
<accession>A0A951URR8</accession>
<evidence type="ECO:0000256" key="2">
    <source>
        <dbReference type="ARBA" id="ARBA00022741"/>
    </source>
</evidence>
<keyword evidence="4" id="KW-0347">Helicase</keyword>
<feature type="domain" description="DNA2/NAM7 helicase-like C-terminal" evidence="8">
    <location>
        <begin position="805"/>
        <end position="915"/>
    </location>
</feature>
<dbReference type="SUPFAM" id="SSF56024">
    <property type="entry name" value="Phospholipase D/nuclease"/>
    <property type="match status" value="1"/>
</dbReference>
<dbReference type="GO" id="GO:0043139">
    <property type="term" value="F:5'-3' DNA helicase activity"/>
    <property type="evidence" value="ECO:0007669"/>
    <property type="project" value="TreeGrafter"/>
</dbReference>
<comment type="caution">
    <text evidence="9">The sequence shown here is derived from an EMBL/GenBank/DDBJ whole genome shotgun (WGS) entry which is preliminary data.</text>
</comment>
<feature type="coiled-coil region" evidence="6">
    <location>
        <begin position="534"/>
        <end position="561"/>
    </location>
</feature>
<dbReference type="GO" id="GO:0016787">
    <property type="term" value="F:hydrolase activity"/>
    <property type="evidence" value="ECO:0007669"/>
    <property type="project" value="UniProtKB-KW"/>
</dbReference>
<dbReference type="PANTHER" id="PTHR43788">
    <property type="entry name" value="DNA2/NAM7 HELICASE FAMILY MEMBER"/>
    <property type="match status" value="1"/>
</dbReference>
<keyword evidence="5" id="KW-0067">ATP-binding</keyword>
<evidence type="ECO:0000259" key="7">
    <source>
        <dbReference type="Pfam" id="PF13086"/>
    </source>
</evidence>
<organism evidence="9 10">
    <name type="scientific">Cyanomargarita calcarea GSE-NOS-MK-12-04C</name>
    <dbReference type="NCBI Taxonomy" id="2839659"/>
    <lineage>
        <taxon>Bacteria</taxon>
        <taxon>Bacillati</taxon>
        <taxon>Cyanobacteriota</taxon>
        <taxon>Cyanophyceae</taxon>
        <taxon>Nostocales</taxon>
        <taxon>Cyanomargaritaceae</taxon>
        <taxon>Cyanomargarita</taxon>
    </lineage>
</organism>
<dbReference type="Proteomes" id="UP000729701">
    <property type="component" value="Unassembled WGS sequence"/>
</dbReference>
<dbReference type="GO" id="GO:0005524">
    <property type="term" value="F:ATP binding"/>
    <property type="evidence" value="ECO:0007669"/>
    <property type="project" value="UniProtKB-KW"/>
</dbReference>
<evidence type="ECO:0000256" key="4">
    <source>
        <dbReference type="ARBA" id="ARBA00022806"/>
    </source>
</evidence>
<proteinExistence type="inferred from homology"/>
<dbReference type="InterPro" id="IPR027417">
    <property type="entry name" value="P-loop_NTPase"/>
</dbReference>
<evidence type="ECO:0000259" key="8">
    <source>
        <dbReference type="Pfam" id="PF13087"/>
    </source>
</evidence>
<evidence type="ECO:0000256" key="3">
    <source>
        <dbReference type="ARBA" id="ARBA00022801"/>
    </source>
</evidence>
<dbReference type="InterPro" id="IPR041679">
    <property type="entry name" value="DNA2/NAM7-like_C"/>
</dbReference>
<sequence length="1120" mass="128823">MNAVGKVDAILNTWFDYIALDDYSNARIEAGKQDIVKKLGINLSGNNVLIDQATFSELQQKVSKAQQKQQESVWALSFPQFLDVEQGKSYLCPLFSLDVTSILKGEYREQGWNIEDLKLSEAGDNLATFLGLDDEQRENLITEDGLRRFLETTFDLQFGTYEEWMWQVTIPRRYRIQRQPYLFEFTGGRFSVNLKKDLKEIKSGSKNWSKGHPAYEYLFGTPQPPEHEVTYMGAFPTHAPTNSQLTAIKHAQTEPITAVQGPPGSGKTTLILHLIAQQVVQRALRLIEKDEDINNLIIISSTNNKAVDNVIEKLDEWLTDESLKHDLLYLKGGSKANIQSIGGATEKIQKAVDYLQKNNFDETHYNNIKQQIKQIKDNFITEESTYLEQNRQRNLSEQRLPEVLKQIQTLEDNLQEAVSTQKQYQVRSRQLVEYEQLPIEAYRKIKLRFDNIERQLPEGTLPWWIRLWRWVTRNTEEKIITKVALACESAIANTFNTPFPVENPKNRTDLIQQLRLVTERLEKADELLSVQGKSQKVSQDITTTEQERDNARRESNILENLLATPLEDFYLSFHKNFHDQHKELFFLSREFLTQQALCSKERVKPSLELYASVISGGGWKDIDRMAENLDEHIKNLSLMFPAITSTLLSIRNMLPWVSQCVDRTIIDEAGMIDLHKTFPLLVRSRKAIIVGDPLQIEPVITLSKQRRGNYRQTAFLNKGLTENDYHRYSPEEEYSATTYHRAAGTTGEDNDKGQGICLIEHYRCQPSIIQYCNTIANYGLEVKTEPVNSLLESHLIAYHVEGNIHNNINEEEITAVCEIVQHLLTQGYSIEDIGVISPFKVHADALKERLTQKISGFKHNSIGTIHTFQGSEKRVIILSTKICRSQDDVSWINKRPNLLNVAVSRAKELFVLVGNLYKLEKGNLTRQLVEHIRENGRISEYKSEAEIPQAEPGSTFIYDCDHFNIFQEALEQAEEELIIVTPWIRGNESTRFVDDVVSALERRVKVIVVYGNKGDDENDNNDSSTENNLRELFSEYSGSQLIRLGREIHIESRGTNEKILVCDTKFAILGTWNWLSHPYRKQCSRSLINPKIQIRRETSIQLSDSSSIENLKARIYQLFR</sequence>
<dbReference type="Pfam" id="PF13087">
    <property type="entry name" value="AAA_12"/>
    <property type="match status" value="1"/>
</dbReference>
<reference evidence="9" key="2">
    <citation type="journal article" date="2022" name="Microbiol. Resour. Announc.">
        <title>Metagenome Sequencing to Explore Phylogenomics of Terrestrial Cyanobacteria.</title>
        <authorList>
            <person name="Ward R.D."/>
            <person name="Stajich J.E."/>
            <person name="Johansen J.R."/>
            <person name="Huntemann M."/>
            <person name="Clum A."/>
            <person name="Foster B."/>
            <person name="Foster B."/>
            <person name="Roux S."/>
            <person name="Palaniappan K."/>
            <person name="Varghese N."/>
            <person name="Mukherjee S."/>
            <person name="Reddy T.B.K."/>
            <person name="Daum C."/>
            <person name="Copeland A."/>
            <person name="Chen I.A."/>
            <person name="Ivanova N.N."/>
            <person name="Kyrpides N.C."/>
            <person name="Shapiro N."/>
            <person name="Eloe-Fadrosh E.A."/>
            <person name="Pietrasiak N."/>
        </authorList>
    </citation>
    <scope>NUCLEOTIDE SEQUENCE</scope>
    <source>
        <strain evidence="9">GSE-NOS-MK-12-04C</strain>
    </source>
</reference>
<evidence type="ECO:0000313" key="10">
    <source>
        <dbReference type="Proteomes" id="UP000729701"/>
    </source>
</evidence>
<protein>
    <submittedName>
        <fullName evidence="9">AAA family ATPase</fullName>
    </submittedName>
</protein>
<keyword evidence="6" id="KW-0175">Coiled coil</keyword>
<dbReference type="EMBL" id="JAHHGZ010000005">
    <property type="protein sequence ID" value="MBW4666957.1"/>
    <property type="molecule type" value="Genomic_DNA"/>
</dbReference>
<evidence type="ECO:0000256" key="6">
    <source>
        <dbReference type="SAM" id="Coils"/>
    </source>
</evidence>
<evidence type="ECO:0000256" key="1">
    <source>
        <dbReference type="ARBA" id="ARBA00007913"/>
    </source>
</evidence>
<dbReference type="PANTHER" id="PTHR43788:SF8">
    <property type="entry name" value="DNA-BINDING PROTEIN SMUBP-2"/>
    <property type="match status" value="1"/>
</dbReference>